<dbReference type="PANTHER" id="PTHR43881:SF1">
    <property type="entry name" value="GAMMA-GLUTAMYLTRANSPEPTIDASE (AFU_ORTHOLOGUE AFUA_4G13580)"/>
    <property type="match status" value="1"/>
</dbReference>
<dbReference type="AlphaFoldDB" id="A0A7W4PKB1"/>
<dbReference type="Gene3D" id="1.10.246.130">
    <property type="match status" value="1"/>
</dbReference>
<name>A0A7W4PKB1_9PROT</name>
<dbReference type="PRINTS" id="PR01210">
    <property type="entry name" value="GGTRANSPTASE"/>
</dbReference>
<dbReference type="Gene3D" id="3.60.20.40">
    <property type="match status" value="1"/>
</dbReference>
<dbReference type="Proteomes" id="UP000578030">
    <property type="component" value="Unassembled WGS sequence"/>
</dbReference>
<dbReference type="InterPro" id="IPR029055">
    <property type="entry name" value="Ntn_hydrolases_N"/>
</dbReference>
<comment type="caution">
    <text evidence="1">The sequence shown here is derived from an EMBL/GenBank/DDBJ whole genome shotgun (WGS) entry which is preliminary data.</text>
</comment>
<dbReference type="PANTHER" id="PTHR43881">
    <property type="entry name" value="GAMMA-GLUTAMYLTRANSPEPTIDASE (AFU_ORTHOLOGUE AFUA_4G13580)"/>
    <property type="match status" value="1"/>
</dbReference>
<dbReference type="InterPro" id="IPR043138">
    <property type="entry name" value="GGT_lsub"/>
</dbReference>
<accession>A0A7W4PKB1</accession>
<evidence type="ECO:0000313" key="1">
    <source>
        <dbReference type="EMBL" id="MBB2200633.1"/>
    </source>
</evidence>
<dbReference type="Pfam" id="PF01019">
    <property type="entry name" value="G_glu_transpept"/>
    <property type="match status" value="1"/>
</dbReference>
<dbReference type="InterPro" id="IPR043137">
    <property type="entry name" value="GGT_ssub_C"/>
</dbReference>
<keyword evidence="1" id="KW-0808">Transferase</keyword>
<dbReference type="GO" id="GO:0016740">
    <property type="term" value="F:transferase activity"/>
    <property type="evidence" value="ECO:0007669"/>
    <property type="project" value="UniProtKB-KW"/>
</dbReference>
<reference evidence="1 2" key="1">
    <citation type="submission" date="2020-04" db="EMBL/GenBank/DDBJ databases">
        <title>Description of novel Gluconacetobacter.</title>
        <authorList>
            <person name="Sombolestani A."/>
        </authorList>
    </citation>
    <scope>NUCLEOTIDE SEQUENCE [LARGE SCALE GENOMIC DNA]</scope>
    <source>
        <strain evidence="1 2">LMG 27802</strain>
    </source>
</reference>
<keyword evidence="2" id="KW-1185">Reference proteome</keyword>
<dbReference type="SUPFAM" id="SSF56235">
    <property type="entry name" value="N-terminal nucleophile aminohydrolases (Ntn hydrolases)"/>
    <property type="match status" value="1"/>
</dbReference>
<dbReference type="RefSeq" id="WP_182954459.1">
    <property type="nucleotide sequence ID" value="NZ_JABEQM010000002.1"/>
</dbReference>
<dbReference type="EMBL" id="JABEQM010000002">
    <property type="protein sequence ID" value="MBB2200633.1"/>
    <property type="molecule type" value="Genomic_DNA"/>
</dbReference>
<dbReference type="InterPro" id="IPR052896">
    <property type="entry name" value="GGT-like_enzyme"/>
</dbReference>
<protein>
    <submittedName>
        <fullName evidence="1">Gamma-glutamyltransferase family protein</fullName>
    </submittedName>
</protein>
<gene>
    <name evidence="1" type="ORF">HLH28_03390</name>
</gene>
<proteinExistence type="predicted"/>
<evidence type="ECO:0000313" key="2">
    <source>
        <dbReference type="Proteomes" id="UP000578030"/>
    </source>
</evidence>
<organism evidence="1 2">
    <name type="scientific">Gluconacetobacter tumulisoli</name>
    <dbReference type="NCBI Taxonomy" id="1286189"/>
    <lineage>
        <taxon>Bacteria</taxon>
        <taxon>Pseudomonadati</taxon>
        <taxon>Pseudomonadota</taxon>
        <taxon>Alphaproteobacteria</taxon>
        <taxon>Acetobacterales</taxon>
        <taxon>Acetobacteraceae</taxon>
        <taxon>Gluconacetobacter</taxon>
    </lineage>
</organism>
<sequence length="529" mass="56642">MRDFQIPGRSMVVARHGMAATSHPLATLGAIDILRQGGNAMDAAIAACAIHSAVEPGSTGIGGDCFALYCPGGHGTPIAYNGSGRTPAAASVEWYRERGFAEIPRQSPHAVTVPGAVEAWARLLADHGRLSLEQVLRPAVTYAREGYAVAPRMAFDWARQRDLLMADPASRRIFLPGDVPPGAGDVHVQTELADTLEGIGRHGPAHFYRGAVAEDMVRTLRAGGGLHTMEDFATAAGEYVTPVQSRYRGHDLFECPPNGQGIIAQIILNILEGLPVGEDVLSVERLHLLTEATRLGYGVRDAVVADPALSEVPVDWMLSEQLAGRLRASIDPARAMPAPPVQQPEHKDTVYITVVDKDRNAVSFINSIFHAFGSGMTAPRSGVLFHNRGQSFVVEPGHPNCIGPAKRPMHTIIPAMLMKDGRIELSFGVMGGHYQAMGHAYFLSAVLDHGLDIQSALDLPRLFPLPGRDVVEIERPFPAATRDGLRALGHTLVPASIPLGGGQAVRVDWATGTLWGASDHRKDGMAMGY</sequence>